<feature type="transmembrane region" description="Helical" evidence="1">
    <location>
        <begin position="229"/>
        <end position="251"/>
    </location>
</feature>
<sequence>MNSKNRFYSGNDHPDRLRQFAIQSTDRFRSDDGVEENDPDKELRGLDETILWIYIYLGQIRYWLQMYLFCLISLLHIIAIYAPGHYRNFNGPRTAIFVAVPCVCTIIHDTLYTTLCNCLYYQVPGYYMAIRQEKADVENKFEIFDAWLKVTMIVLLVGTDLAIIAKLYKMRSTNQKNRPTMSMSRPAQSMASPSAIVIFEATSVKTFEKRKVEKKPLTRRLEINVDTRLALAFTYVSAETILMTFFFKFLGLIPYSILPYTILLMNTLELAKCTAYVLIVTQK</sequence>
<dbReference type="InterPro" id="IPR019430">
    <property type="entry name" value="7TM_GPCR_serpentine_rcpt_Srx"/>
</dbReference>
<keyword evidence="3" id="KW-1185">Reference proteome</keyword>
<feature type="transmembrane region" description="Helical" evidence="1">
    <location>
        <begin position="62"/>
        <end position="82"/>
    </location>
</feature>
<reference evidence="4" key="1">
    <citation type="submission" date="2024-02" db="UniProtKB">
        <authorList>
            <consortium name="WormBaseParasite"/>
        </authorList>
    </citation>
    <scope>IDENTIFICATION</scope>
</reference>
<dbReference type="AlphaFoldDB" id="A0AAF3EQ41"/>
<organism evidence="3 4">
    <name type="scientific">Mesorhabditis belari</name>
    <dbReference type="NCBI Taxonomy" id="2138241"/>
    <lineage>
        <taxon>Eukaryota</taxon>
        <taxon>Metazoa</taxon>
        <taxon>Ecdysozoa</taxon>
        <taxon>Nematoda</taxon>
        <taxon>Chromadorea</taxon>
        <taxon>Rhabditida</taxon>
        <taxon>Rhabditina</taxon>
        <taxon>Rhabditomorpha</taxon>
        <taxon>Rhabditoidea</taxon>
        <taxon>Rhabditidae</taxon>
        <taxon>Mesorhabditinae</taxon>
        <taxon>Mesorhabditis</taxon>
    </lineage>
</organism>
<name>A0AAF3EQ41_9BILA</name>
<dbReference type="Pfam" id="PF10328">
    <property type="entry name" value="7TM_GPCR_Srx"/>
    <property type="match status" value="1"/>
</dbReference>
<proteinExistence type="predicted"/>
<protein>
    <recommendedName>
        <fullName evidence="2">7TM GPCR serpentine receptor class x (Srx) domain-containing protein</fullName>
    </recommendedName>
</protein>
<keyword evidence="1" id="KW-0472">Membrane</keyword>
<feature type="domain" description="7TM GPCR serpentine receptor class x (Srx)" evidence="2">
    <location>
        <begin position="56"/>
        <end position="185"/>
    </location>
</feature>
<dbReference type="WBParaSite" id="MBELARI_LOCUS16196">
    <property type="protein sequence ID" value="MBELARI_LOCUS16196"/>
    <property type="gene ID" value="MBELARI_LOCUS16196"/>
</dbReference>
<keyword evidence="1" id="KW-1133">Transmembrane helix</keyword>
<accession>A0AAF3EQ41</accession>
<feature type="transmembrane region" description="Helical" evidence="1">
    <location>
        <begin position="146"/>
        <end position="168"/>
    </location>
</feature>
<evidence type="ECO:0000259" key="2">
    <source>
        <dbReference type="Pfam" id="PF10328"/>
    </source>
</evidence>
<evidence type="ECO:0000313" key="3">
    <source>
        <dbReference type="Proteomes" id="UP000887575"/>
    </source>
</evidence>
<keyword evidence="1" id="KW-0812">Transmembrane</keyword>
<evidence type="ECO:0000256" key="1">
    <source>
        <dbReference type="SAM" id="Phobius"/>
    </source>
</evidence>
<evidence type="ECO:0000313" key="4">
    <source>
        <dbReference type="WBParaSite" id="MBELARI_LOCUS16196"/>
    </source>
</evidence>
<dbReference type="Proteomes" id="UP000887575">
    <property type="component" value="Unassembled WGS sequence"/>
</dbReference>
<dbReference type="SUPFAM" id="SSF81321">
    <property type="entry name" value="Family A G protein-coupled receptor-like"/>
    <property type="match status" value="1"/>
</dbReference>
<feature type="transmembrane region" description="Helical" evidence="1">
    <location>
        <begin position="257"/>
        <end position="279"/>
    </location>
</feature>